<gene>
    <name evidence="8" type="ORF">BTO14_05220</name>
</gene>
<reference evidence="8 9" key="1">
    <citation type="submission" date="2016-12" db="EMBL/GenBank/DDBJ databases">
        <title>Trade-off between light-utilization and light-protection in marine flavobacteria.</title>
        <authorList>
            <person name="Kumagai Y."/>
            <person name="Yoshizawa S."/>
            <person name="Kogure K."/>
            <person name="Iwasaki W."/>
        </authorList>
    </citation>
    <scope>NUCLEOTIDE SEQUENCE [LARGE SCALE GENOMIC DNA]</scope>
    <source>
        <strain evidence="8 9">KCTC 12100</strain>
    </source>
</reference>
<name>A0A2P6CCQ2_9FLAO</name>
<dbReference type="Pfam" id="PF17390">
    <property type="entry name" value="Bac_rhamnosid_C"/>
    <property type="match status" value="1"/>
</dbReference>
<dbReference type="InterPro" id="IPR008928">
    <property type="entry name" value="6-hairpin_glycosidase_sf"/>
</dbReference>
<accession>A0A2P6CCQ2</accession>
<evidence type="ECO:0000259" key="7">
    <source>
        <dbReference type="Pfam" id="PF17390"/>
    </source>
</evidence>
<protein>
    <recommendedName>
        <fullName evidence="2">alpha-L-rhamnosidase</fullName>
        <ecNumber evidence="2">3.2.1.40</ecNumber>
    </recommendedName>
</protein>
<feature type="domain" description="Alpha-L-rhamnosidase concanavalin-like" evidence="4">
    <location>
        <begin position="361"/>
        <end position="460"/>
    </location>
</feature>
<dbReference type="Pfam" id="PF17389">
    <property type="entry name" value="Bac_rhamnosid6H"/>
    <property type="match status" value="1"/>
</dbReference>
<dbReference type="PROSITE" id="PS51257">
    <property type="entry name" value="PROKAR_LIPOPROTEIN"/>
    <property type="match status" value="1"/>
</dbReference>
<dbReference type="AlphaFoldDB" id="A0A2P6CCQ2"/>
<dbReference type="Pfam" id="PF05592">
    <property type="entry name" value="Bac_rhamnosid"/>
    <property type="match status" value="1"/>
</dbReference>
<sequence>MKQQYFYYIVSFLTLSIFISCDKPEISKPIELTVSEGFKNPIGFYNNKPTFSWVLPVSENVKSQSAYQIVAASTPSLLPDNPDIWDSKKQVKNQSTWINYKGKPLQSRQKVYWQVRYWNQDKTASAWSAINTFELGLLNNKDWKAKWAGLDTAKDSIKGVRKFLMHRPQYLRKGFEVSKEVESARLYITAKGIFDVHLNGKNVSDDVMPPGWTPYNHRIETLTYDVTTLLETGKNAIAVALASGWHSGRISRGKALYENFASPKILCQLEITLKDGSKQIIISDESWKGTTNGPIRLAGIYDGETYDANLEIPNWSAANFNDATWQNTEIDAVVDSVKLAPKRHTTVKQKLLISNVEVVSVKENIAIFNLKQNMVGVPKVKVPMKKGDTLKIRFSEMLLSDGSFYTTNYRSAQSTDYYIAAADGIINYTPKFTFHGFQFVELSGFDKQAKPDSTWVQGLVQHSDFEVNGTFTSSHEKLNQLQSNITWGLRDNFFDVPTDCPQRDERLGWTGDAQVISPTAMFNFKTHAFWTAWLQSMRETQSEHKDGLIPFIIPDVLQNNNASSGWGDAGVIIPWDIYNITGDISVLQENYEMSKKWVGYYQSKAKNYISYVHSFADWLQPYPEKTGKIGNRGDTPKEFINTAYFAHSAHLLSKIASVLGKTEDEKKYKNLYKEIANAFENKFFDENGMFINTKQTQTSYLLAIHFNLLKPETKVKAQKHLLEVLKKADYHLGTGFLGTPILPKVLDDMGEIDLMYKILFKETYPSWFYSINQGATTMWERWNSFSKADGFNPQSMNSLNHYAYGAVGQWMYERIAGIASLAPGYKKIRIAPIPNKRLSSASASLNTSYGEVSSAWKIENKTFQLDVVIPPNTTAEVHIPLGNLEELLVNGSAIKENINIKLLNTDKESLVILVNSGTYKFQNKF</sequence>
<evidence type="ECO:0000256" key="2">
    <source>
        <dbReference type="ARBA" id="ARBA00012652"/>
    </source>
</evidence>
<feature type="domain" description="Alpha-L-rhamnosidase six-hairpin glycosidase" evidence="6">
    <location>
        <begin position="468"/>
        <end position="815"/>
    </location>
</feature>
<evidence type="ECO:0000256" key="3">
    <source>
        <dbReference type="ARBA" id="ARBA00022801"/>
    </source>
</evidence>
<dbReference type="GO" id="GO:0030596">
    <property type="term" value="F:alpha-L-rhamnosidase activity"/>
    <property type="evidence" value="ECO:0007669"/>
    <property type="project" value="UniProtKB-EC"/>
</dbReference>
<dbReference type="InterPro" id="IPR035398">
    <property type="entry name" value="Bac_rhamnosid_C"/>
</dbReference>
<dbReference type="InterPro" id="IPR012341">
    <property type="entry name" value="6hp_glycosidase-like_sf"/>
</dbReference>
<dbReference type="SUPFAM" id="SSF48208">
    <property type="entry name" value="Six-hairpin glycosidases"/>
    <property type="match status" value="1"/>
</dbReference>
<dbReference type="InterPro" id="IPR013737">
    <property type="entry name" value="Bac_rhamnosid_N"/>
</dbReference>
<dbReference type="Pfam" id="PF08531">
    <property type="entry name" value="Bac_rhamnosid_N"/>
    <property type="match status" value="1"/>
</dbReference>
<dbReference type="Gene3D" id="1.50.10.10">
    <property type="match status" value="1"/>
</dbReference>
<dbReference type="Gene3D" id="2.60.420.10">
    <property type="entry name" value="Maltose phosphorylase, domain 3"/>
    <property type="match status" value="1"/>
</dbReference>
<feature type="domain" description="Bacterial alpha-L-rhamnosidase N-terminal" evidence="5">
    <location>
        <begin position="179"/>
        <end position="348"/>
    </location>
</feature>
<dbReference type="InterPro" id="IPR035396">
    <property type="entry name" value="Bac_rhamnosid6H"/>
</dbReference>
<dbReference type="PIRSF" id="PIRSF010631">
    <property type="entry name" value="A-rhamnsds"/>
    <property type="match status" value="1"/>
</dbReference>
<keyword evidence="3" id="KW-0378">Hydrolase</keyword>
<dbReference type="OrthoDB" id="9815108at2"/>
<comment type="caution">
    <text evidence="8">The sequence shown here is derived from an EMBL/GenBank/DDBJ whole genome shotgun (WGS) entry which is preliminary data.</text>
</comment>
<dbReference type="Pfam" id="PF25788">
    <property type="entry name" value="Ig_Rha78A_N"/>
    <property type="match status" value="1"/>
</dbReference>
<keyword evidence="9" id="KW-1185">Reference proteome</keyword>
<evidence type="ECO:0000259" key="4">
    <source>
        <dbReference type="Pfam" id="PF05592"/>
    </source>
</evidence>
<evidence type="ECO:0000259" key="6">
    <source>
        <dbReference type="Pfam" id="PF17389"/>
    </source>
</evidence>
<dbReference type="Proteomes" id="UP000247345">
    <property type="component" value="Unassembled WGS sequence"/>
</dbReference>
<dbReference type="PANTHER" id="PTHR33307">
    <property type="entry name" value="ALPHA-RHAMNOSIDASE (EUROFUNG)"/>
    <property type="match status" value="1"/>
</dbReference>
<evidence type="ECO:0000313" key="9">
    <source>
        <dbReference type="Proteomes" id="UP000247345"/>
    </source>
</evidence>
<evidence type="ECO:0000313" key="8">
    <source>
        <dbReference type="EMBL" id="PQJ72695.1"/>
    </source>
</evidence>
<evidence type="ECO:0000259" key="5">
    <source>
        <dbReference type="Pfam" id="PF08531"/>
    </source>
</evidence>
<dbReference type="Gene3D" id="2.60.40.10">
    <property type="entry name" value="Immunoglobulins"/>
    <property type="match status" value="1"/>
</dbReference>
<dbReference type="Gene3D" id="2.60.120.260">
    <property type="entry name" value="Galactose-binding domain-like"/>
    <property type="match status" value="2"/>
</dbReference>
<dbReference type="InterPro" id="IPR016007">
    <property type="entry name" value="Alpha_rhamnosid"/>
</dbReference>
<evidence type="ECO:0000256" key="1">
    <source>
        <dbReference type="ARBA" id="ARBA00001445"/>
    </source>
</evidence>
<comment type="catalytic activity">
    <reaction evidence="1">
        <text>Hydrolysis of terminal non-reducing alpha-L-rhamnose residues in alpha-L-rhamnosides.</text>
        <dbReference type="EC" id="3.2.1.40"/>
    </reaction>
</comment>
<dbReference type="InterPro" id="IPR008902">
    <property type="entry name" value="Rhamnosid_concanavalin"/>
</dbReference>
<dbReference type="GO" id="GO:0005975">
    <property type="term" value="P:carbohydrate metabolic process"/>
    <property type="evidence" value="ECO:0007669"/>
    <property type="project" value="InterPro"/>
</dbReference>
<dbReference type="PANTHER" id="PTHR33307:SF6">
    <property type="entry name" value="ALPHA-RHAMNOSIDASE (EUROFUNG)-RELATED"/>
    <property type="match status" value="1"/>
</dbReference>
<feature type="domain" description="Alpha-L-rhamnosidase C-terminal" evidence="7">
    <location>
        <begin position="817"/>
        <end position="884"/>
    </location>
</feature>
<proteinExistence type="predicted"/>
<dbReference type="InterPro" id="IPR013783">
    <property type="entry name" value="Ig-like_fold"/>
</dbReference>
<organism evidence="8 9">
    <name type="scientific">Polaribacter butkevichii</name>
    <dbReference type="NCBI Taxonomy" id="218490"/>
    <lineage>
        <taxon>Bacteria</taxon>
        <taxon>Pseudomonadati</taxon>
        <taxon>Bacteroidota</taxon>
        <taxon>Flavobacteriia</taxon>
        <taxon>Flavobacteriales</taxon>
        <taxon>Flavobacteriaceae</taxon>
    </lineage>
</organism>
<dbReference type="EC" id="3.2.1.40" evidence="2"/>
<dbReference type="EMBL" id="MSCK01000001">
    <property type="protein sequence ID" value="PQJ72695.1"/>
    <property type="molecule type" value="Genomic_DNA"/>
</dbReference>
<dbReference type="RefSeq" id="WP_105048354.1">
    <property type="nucleotide sequence ID" value="NZ_CP150661.1"/>
</dbReference>